<dbReference type="InterPro" id="IPR036249">
    <property type="entry name" value="Thioredoxin-like_sf"/>
</dbReference>
<name>M4B2N0_HYAAE</name>
<evidence type="ECO:0000259" key="1">
    <source>
        <dbReference type="PROSITE" id="PS51352"/>
    </source>
</evidence>
<dbReference type="SUPFAM" id="SSF52833">
    <property type="entry name" value="Thioredoxin-like"/>
    <property type="match status" value="1"/>
</dbReference>
<evidence type="ECO:0000313" key="2">
    <source>
        <dbReference type="EnsemblProtists" id="HpaP800528"/>
    </source>
</evidence>
<dbReference type="eggNOG" id="KOG0914">
    <property type="taxonomic scope" value="Eukaryota"/>
</dbReference>
<dbReference type="EMBL" id="JH598094">
    <property type="status" value="NOT_ANNOTATED_CDS"/>
    <property type="molecule type" value="Genomic_DNA"/>
</dbReference>
<protein>
    <recommendedName>
        <fullName evidence="1">Thioredoxin domain-containing protein</fullName>
    </recommendedName>
</protein>
<dbReference type="PANTHER" id="PTHR45663">
    <property type="entry name" value="GEO12009P1"/>
    <property type="match status" value="1"/>
</dbReference>
<sequence>MVSCRSFSSMANSRSWRPSTISISRFLRAVGQPKYQGPSKISELDPAMMEKVVKKSSGARKKGPPNSWLVFFYADWSDSCVEHEPMLADLSLRYSSDSLQFGKIDVNKWSDLALENRISVSTSSWQLPTLILFQNGEEVMRLPQIDDKRKVTKTVLDRVREPEQCCLKRNLFSEQSRGLPLSWSWTCGIRP</sequence>
<proteinExistence type="predicted"/>
<accession>M4B2N0</accession>
<reference evidence="3" key="1">
    <citation type="journal article" date="2010" name="Science">
        <title>Signatures of adaptation to obligate biotrophy in the Hyaloperonospora arabidopsidis genome.</title>
        <authorList>
            <person name="Baxter L."/>
            <person name="Tripathy S."/>
            <person name="Ishaque N."/>
            <person name="Boot N."/>
            <person name="Cabral A."/>
            <person name="Kemen E."/>
            <person name="Thines M."/>
            <person name="Ah-Fong A."/>
            <person name="Anderson R."/>
            <person name="Badejoko W."/>
            <person name="Bittner-Eddy P."/>
            <person name="Boore J.L."/>
            <person name="Chibucos M.C."/>
            <person name="Coates M."/>
            <person name="Dehal P."/>
            <person name="Delehaunty K."/>
            <person name="Dong S."/>
            <person name="Downton P."/>
            <person name="Dumas B."/>
            <person name="Fabro G."/>
            <person name="Fronick C."/>
            <person name="Fuerstenberg S.I."/>
            <person name="Fulton L."/>
            <person name="Gaulin E."/>
            <person name="Govers F."/>
            <person name="Hughes L."/>
            <person name="Humphray S."/>
            <person name="Jiang R.H."/>
            <person name="Judelson H."/>
            <person name="Kamoun S."/>
            <person name="Kyung K."/>
            <person name="Meijer H."/>
            <person name="Minx P."/>
            <person name="Morris P."/>
            <person name="Nelson J."/>
            <person name="Phuntumart V."/>
            <person name="Qutob D."/>
            <person name="Rehmany A."/>
            <person name="Rougon-Cardoso A."/>
            <person name="Ryden P."/>
            <person name="Torto-Alalibo T."/>
            <person name="Studholme D."/>
            <person name="Wang Y."/>
            <person name="Win J."/>
            <person name="Wood J."/>
            <person name="Clifton S.W."/>
            <person name="Rogers J."/>
            <person name="Van den Ackerveken G."/>
            <person name="Jones J.D."/>
            <person name="McDowell J.M."/>
            <person name="Beynon J."/>
            <person name="Tyler B.M."/>
        </authorList>
    </citation>
    <scope>NUCLEOTIDE SEQUENCE [LARGE SCALE GENOMIC DNA]</scope>
    <source>
        <strain evidence="3">Emoy2</strain>
    </source>
</reference>
<dbReference type="Gene3D" id="3.40.30.10">
    <property type="entry name" value="Glutaredoxin"/>
    <property type="match status" value="1"/>
</dbReference>
<dbReference type="InterPro" id="IPR013766">
    <property type="entry name" value="Thioredoxin_domain"/>
</dbReference>
<dbReference type="PANTHER" id="PTHR45663:SF11">
    <property type="entry name" value="GEO12009P1"/>
    <property type="match status" value="1"/>
</dbReference>
<dbReference type="Pfam" id="PF00085">
    <property type="entry name" value="Thioredoxin"/>
    <property type="match status" value="1"/>
</dbReference>
<feature type="domain" description="Thioredoxin" evidence="1">
    <location>
        <begin position="41"/>
        <end position="161"/>
    </location>
</feature>
<dbReference type="GO" id="GO:0005737">
    <property type="term" value="C:cytoplasm"/>
    <property type="evidence" value="ECO:0007669"/>
    <property type="project" value="TreeGrafter"/>
</dbReference>
<dbReference type="PROSITE" id="PS51352">
    <property type="entry name" value="THIOREDOXIN_2"/>
    <property type="match status" value="1"/>
</dbReference>
<dbReference type="Proteomes" id="UP000011713">
    <property type="component" value="Unassembled WGS sequence"/>
</dbReference>
<reference evidence="2" key="2">
    <citation type="submission" date="2015-06" db="UniProtKB">
        <authorList>
            <consortium name="EnsemblProtists"/>
        </authorList>
    </citation>
    <scope>IDENTIFICATION</scope>
    <source>
        <strain evidence="2">Emoy2</strain>
    </source>
</reference>
<dbReference type="HOGENOM" id="CLU_1423993_0_0_1"/>
<evidence type="ECO:0000313" key="3">
    <source>
        <dbReference type="Proteomes" id="UP000011713"/>
    </source>
</evidence>
<dbReference type="AlphaFoldDB" id="M4B2N0"/>
<dbReference type="InParanoid" id="M4B2N0"/>
<dbReference type="EnsemblProtists" id="HpaT800528">
    <property type="protein sequence ID" value="HpaP800528"/>
    <property type="gene ID" value="HpaG800528"/>
</dbReference>
<dbReference type="GO" id="GO:0015035">
    <property type="term" value="F:protein-disulfide reductase activity"/>
    <property type="evidence" value="ECO:0007669"/>
    <property type="project" value="TreeGrafter"/>
</dbReference>
<dbReference type="VEuPathDB" id="FungiDB:HpaG800528"/>
<organism evidence="2 3">
    <name type="scientific">Hyaloperonospora arabidopsidis (strain Emoy2)</name>
    <name type="common">Downy mildew agent</name>
    <name type="synonym">Peronospora arabidopsidis</name>
    <dbReference type="NCBI Taxonomy" id="559515"/>
    <lineage>
        <taxon>Eukaryota</taxon>
        <taxon>Sar</taxon>
        <taxon>Stramenopiles</taxon>
        <taxon>Oomycota</taxon>
        <taxon>Peronosporomycetes</taxon>
        <taxon>Peronosporales</taxon>
        <taxon>Peronosporaceae</taxon>
        <taxon>Hyaloperonospora</taxon>
    </lineage>
</organism>
<keyword evidence="3" id="KW-1185">Reference proteome</keyword>